<dbReference type="SUPFAM" id="SSF140125">
    <property type="entry name" value="Rabenosyn-5 Rab-binding domain-like"/>
    <property type="match status" value="1"/>
</dbReference>
<dbReference type="InterPro" id="IPR021565">
    <property type="entry name" value="Rbsn_Rab-bd"/>
</dbReference>
<dbReference type="SUPFAM" id="SSF57903">
    <property type="entry name" value="FYVE/PHD zinc finger"/>
    <property type="match status" value="1"/>
</dbReference>
<evidence type="ECO:0000256" key="1">
    <source>
        <dbReference type="ARBA" id="ARBA00022723"/>
    </source>
</evidence>
<feature type="region of interest" description="Disordered" evidence="6">
    <location>
        <begin position="368"/>
        <end position="391"/>
    </location>
</feature>
<reference evidence="8 9" key="1">
    <citation type="submission" date="2022-12" db="EMBL/GenBank/DDBJ databases">
        <title>Chromosome-level genome assembly of true bugs.</title>
        <authorList>
            <person name="Ma L."/>
            <person name="Li H."/>
        </authorList>
    </citation>
    <scope>NUCLEOTIDE SEQUENCE [LARGE SCALE GENOMIC DNA]</scope>
    <source>
        <strain evidence="8">Lab_2022b</strain>
    </source>
</reference>
<organism evidence="8 9">
    <name type="scientific">Rhynocoris fuscipes</name>
    <dbReference type="NCBI Taxonomy" id="488301"/>
    <lineage>
        <taxon>Eukaryota</taxon>
        <taxon>Metazoa</taxon>
        <taxon>Ecdysozoa</taxon>
        <taxon>Arthropoda</taxon>
        <taxon>Hexapoda</taxon>
        <taxon>Insecta</taxon>
        <taxon>Pterygota</taxon>
        <taxon>Neoptera</taxon>
        <taxon>Paraneoptera</taxon>
        <taxon>Hemiptera</taxon>
        <taxon>Heteroptera</taxon>
        <taxon>Panheteroptera</taxon>
        <taxon>Cimicomorpha</taxon>
        <taxon>Reduviidae</taxon>
        <taxon>Harpactorinae</taxon>
        <taxon>Harpactorini</taxon>
        <taxon>Rhynocoris</taxon>
    </lineage>
</organism>
<evidence type="ECO:0000256" key="6">
    <source>
        <dbReference type="SAM" id="MobiDB-lite"/>
    </source>
</evidence>
<dbReference type="PANTHER" id="PTHR13510">
    <property type="entry name" value="FYVE-FINGER-CONTAINING RAB5 EFFECTOR PROTEIN RABENOSYN-5-RELATED"/>
    <property type="match status" value="1"/>
</dbReference>
<feature type="domain" description="FYVE-type" evidence="7">
    <location>
        <begin position="146"/>
        <end position="219"/>
    </location>
</feature>
<dbReference type="AlphaFoldDB" id="A0AAW1CP71"/>
<feature type="coiled-coil region" evidence="5">
    <location>
        <begin position="424"/>
        <end position="451"/>
    </location>
</feature>
<comment type="caution">
    <text evidence="8">The sequence shown here is derived from an EMBL/GenBank/DDBJ whole genome shotgun (WGS) entry which is preliminary data.</text>
</comment>
<feature type="region of interest" description="Disordered" evidence="6">
    <location>
        <begin position="454"/>
        <end position="483"/>
    </location>
</feature>
<dbReference type="SMART" id="SM00064">
    <property type="entry name" value="FYVE"/>
    <property type="match status" value="1"/>
</dbReference>
<dbReference type="Gene3D" id="3.30.40.10">
    <property type="entry name" value="Zinc/RING finger domain, C3HC4 (zinc finger)"/>
    <property type="match status" value="1"/>
</dbReference>
<dbReference type="PANTHER" id="PTHR13510:SF44">
    <property type="entry name" value="RABENOSYN-5"/>
    <property type="match status" value="1"/>
</dbReference>
<dbReference type="InterPro" id="IPR011011">
    <property type="entry name" value="Znf_FYVE_PHD"/>
</dbReference>
<dbReference type="CDD" id="cd15716">
    <property type="entry name" value="FYVE_RBNS5"/>
    <property type="match status" value="1"/>
</dbReference>
<dbReference type="InterPro" id="IPR013087">
    <property type="entry name" value="Znf_C2H2_type"/>
</dbReference>
<evidence type="ECO:0000256" key="2">
    <source>
        <dbReference type="ARBA" id="ARBA00022771"/>
    </source>
</evidence>
<dbReference type="InterPro" id="IPR017455">
    <property type="entry name" value="Znf_FYVE-rel"/>
</dbReference>
<sequence>MAESEDTQVLEGFICPICKSDLGTAVSLLSHFQDEHSEEQDLIKTFKDLLDKAKKKILKQESVPDSTSSLKRGQSSVVEYFYEPQELGTTVSHKTFFCSVREERLQKLAVPTNQLIIRLEKLLDKMPSDPVKRKAHEQAIVPWIDGDAVPRCPNCAGSFHLTRRQHHCRTCGGIMCNDCSHFMTLNTARRIIDKPMEDEKSQVNVDQLRLCIHCISLLEVREEKRVAKNFKPIISQFYERLASYREQADHLYTQYMKMSSSLNAGESVYNLQEAQIVKVKLLKLAENIDTLSSKIAVLGKDTENPPQGQAFRLQTMIRSAFATYLRNKLLTLPLLPTEEQFERAQNKRREEITARIQEEKLRHAKLNHVVSSSKSGPSQQKVTNDPAVSLGQGWVPESKKVNEADDPLIEQMNIIRSYIKEAKMAHRYDEVKSLEENLHELKKEFWKKHEDQEYVANSKSGESSEAASISSNDAHADAASLDN</sequence>
<evidence type="ECO:0000259" key="7">
    <source>
        <dbReference type="PROSITE" id="PS50178"/>
    </source>
</evidence>
<evidence type="ECO:0000256" key="3">
    <source>
        <dbReference type="ARBA" id="ARBA00022833"/>
    </source>
</evidence>
<dbReference type="GO" id="GO:0008270">
    <property type="term" value="F:zinc ion binding"/>
    <property type="evidence" value="ECO:0007669"/>
    <property type="project" value="UniProtKB-KW"/>
</dbReference>
<keyword evidence="3" id="KW-0862">Zinc</keyword>
<evidence type="ECO:0000256" key="4">
    <source>
        <dbReference type="PROSITE-ProRule" id="PRU00091"/>
    </source>
</evidence>
<keyword evidence="2 4" id="KW-0863">Zinc-finger</keyword>
<dbReference type="PROSITE" id="PS00028">
    <property type="entry name" value="ZINC_FINGER_C2H2_1"/>
    <property type="match status" value="1"/>
</dbReference>
<protein>
    <recommendedName>
        <fullName evidence="7">FYVE-type domain-containing protein</fullName>
    </recommendedName>
</protein>
<dbReference type="InterPro" id="IPR036531">
    <property type="entry name" value="Rbsn_Rab-bd_sf"/>
</dbReference>
<evidence type="ECO:0000313" key="9">
    <source>
        <dbReference type="Proteomes" id="UP001461498"/>
    </source>
</evidence>
<dbReference type="Pfam" id="PF11464">
    <property type="entry name" value="Rbsn"/>
    <property type="match status" value="1"/>
</dbReference>
<feature type="compositionally biased region" description="Polar residues" evidence="6">
    <location>
        <begin position="369"/>
        <end position="383"/>
    </location>
</feature>
<dbReference type="Pfam" id="PF01363">
    <property type="entry name" value="FYVE"/>
    <property type="match status" value="1"/>
</dbReference>
<proteinExistence type="predicted"/>
<gene>
    <name evidence="8" type="ORF">O3M35_001927</name>
</gene>
<keyword evidence="1" id="KW-0479">Metal-binding</keyword>
<dbReference type="PROSITE" id="PS50178">
    <property type="entry name" value="ZF_FYVE"/>
    <property type="match status" value="1"/>
</dbReference>
<evidence type="ECO:0000313" key="8">
    <source>
        <dbReference type="EMBL" id="KAK9500713.1"/>
    </source>
</evidence>
<keyword evidence="5" id="KW-0175">Coiled coil</keyword>
<keyword evidence="9" id="KW-1185">Reference proteome</keyword>
<accession>A0AAW1CP71</accession>
<dbReference type="InterPro" id="IPR013083">
    <property type="entry name" value="Znf_RING/FYVE/PHD"/>
</dbReference>
<dbReference type="Gene3D" id="4.10.860.20">
    <property type="entry name" value="Rabenosyn, Rab binding domain"/>
    <property type="match status" value="1"/>
</dbReference>
<evidence type="ECO:0000256" key="5">
    <source>
        <dbReference type="SAM" id="Coils"/>
    </source>
</evidence>
<dbReference type="InterPro" id="IPR052727">
    <property type="entry name" value="Rab4/Rab5_effector"/>
</dbReference>
<dbReference type="EMBL" id="JAPXFL010000010">
    <property type="protein sequence ID" value="KAK9500713.1"/>
    <property type="molecule type" value="Genomic_DNA"/>
</dbReference>
<dbReference type="InterPro" id="IPR000306">
    <property type="entry name" value="Znf_FYVE"/>
</dbReference>
<name>A0AAW1CP71_9HEMI</name>
<feature type="compositionally biased region" description="Low complexity" evidence="6">
    <location>
        <begin position="456"/>
        <end position="473"/>
    </location>
</feature>
<dbReference type="Proteomes" id="UP001461498">
    <property type="component" value="Unassembled WGS sequence"/>
</dbReference>